<dbReference type="PANTHER" id="PTHR13947">
    <property type="entry name" value="GNAT FAMILY N-ACETYLTRANSFERASE"/>
    <property type="match status" value="1"/>
</dbReference>
<evidence type="ECO:0000256" key="1">
    <source>
        <dbReference type="ARBA" id="ARBA00022679"/>
    </source>
</evidence>
<dbReference type="InterPro" id="IPR016181">
    <property type="entry name" value="Acyl_CoA_acyltransferase"/>
</dbReference>
<evidence type="ECO:0000313" key="4">
    <source>
        <dbReference type="Proteomes" id="UP000249341"/>
    </source>
</evidence>
<dbReference type="GO" id="GO:0008080">
    <property type="term" value="F:N-acetyltransferase activity"/>
    <property type="evidence" value="ECO:0007669"/>
    <property type="project" value="InterPro"/>
</dbReference>
<dbReference type="PANTHER" id="PTHR13947:SF37">
    <property type="entry name" value="LD18367P"/>
    <property type="match status" value="1"/>
</dbReference>
<keyword evidence="1 3" id="KW-0808">Transferase</keyword>
<dbReference type="AlphaFoldDB" id="A0A327Z3M0"/>
<dbReference type="SUPFAM" id="SSF55729">
    <property type="entry name" value="Acyl-CoA N-acyltransferases (Nat)"/>
    <property type="match status" value="1"/>
</dbReference>
<dbReference type="Gene3D" id="3.40.630.30">
    <property type="match status" value="1"/>
</dbReference>
<gene>
    <name evidence="3" type="ORF">B0I29_119129</name>
</gene>
<keyword evidence="4" id="KW-1185">Reference proteome</keyword>
<reference evidence="3 4" key="1">
    <citation type="submission" date="2018-06" db="EMBL/GenBank/DDBJ databases">
        <title>Genomic Encyclopedia of Type Strains, Phase III (KMG-III): the genomes of soil and plant-associated and newly described type strains.</title>
        <authorList>
            <person name="Whitman W."/>
        </authorList>
    </citation>
    <scope>NUCLEOTIDE SEQUENCE [LARGE SCALE GENOMIC DNA]</scope>
    <source>
        <strain evidence="3 4">CGMCC 4.7090</strain>
    </source>
</reference>
<dbReference type="EMBL" id="QLMJ01000019">
    <property type="protein sequence ID" value="RAK28791.1"/>
    <property type="molecule type" value="Genomic_DNA"/>
</dbReference>
<organism evidence="3 4">
    <name type="scientific">Actinoplanes lutulentus</name>
    <dbReference type="NCBI Taxonomy" id="1287878"/>
    <lineage>
        <taxon>Bacteria</taxon>
        <taxon>Bacillati</taxon>
        <taxon>Actinomycetota</taxon>
        <taxon>Actinomycetes</taxon>
        <taxon>Micromonosporales</taxon>
        <taxon>Micromonosporaceae</taxon>
        <taxon>Actinoplanes</taxon>
    </lineage>
</organism>
<feature type="domain" description="N-acetyltransferase" evidence="2">
    <location>
        <begin position="1"/>
        <end position="101"/>
    </location>
</feature>
<name>A0A327Z3M0_9ACTN</name>
<dbReference type="Pfam" id="PF00583">
    <property type="entry name" value="Acetyltransf_1"/>
    <property type="match status" value="1"/>
</dbReference>
<dbReference type="PROSITE" id="PS51186">
    <property type="entry name" value="GNAT"/>
    <property type="match status" value="1"/>
</dbReference>
<dbReference type="Proteomes" id="UP000249341">
    <property type="component" value="Unassembled WGS sequence"/>
</dbReference>
<proteinExistence type="predicted"/>
<accession>A0A327Z3M0</accession>
<dbReference type="CDD" id="cd04301">
    <property type="entry name" value="NAT_SF"/>
    <property type="match status" value="1"/>
</dbReference>
<dbReference type="InterPro" id="IPR050769">
    <property type="entry name" value="NAT_camello-type"/>
</dbReference>
<dbReference type="InterPro" id="IPR000182">
    <property type="entry name" value="GNAT_dom"/>
</dbReference>
<sequence length="101" mass="10866">MDQGGVLHIAYRGSEAVGFTVVVGAELVYLAVDPHSWGSGVGSALLAHVDAEARVAGFSELELWVIAGNERAIAVYERAGWTRTSNVKNGERRLVRQLTDD</sequence>
<evidence type="ECO:0000313" key="3">
    <source>
        <dbReference type="EMBL" id="RAK28791.1"/>
    </source>
</evidence>
<protein>
    <submittedName>
        <fullName evidence="3">Acetyltransferase (GNAT) family protein</fullName>
    </submittedName>
</protein>
<evidence type="ECO:0000259" key="2">
    <source>
        <dbReference type="PROSITE" id="PS51186"/>
    </source>
</evidence>
<comment type="caution">
    <text evidence="3">The sequence shown here is derived from an EMBL/GenBank/DDBJ whole genome shotgun (WGS) entry which is preliminary data.</text>
</comment>